<feature type="coiled-coil region" evidence="1">
    <location>
        <begin position="322"/>
        <end position="349"/>
    </location>
</feature>
<feature type="region of interest" description="Disordered" evidence="2">
    <location>
        <begin position="209"/>
        <end position="322"/>
    </location>
</feature>
<keyword evidence="3" id="KW-0472">Membrane</keyword>
<protein>
    <submittedName>
        <fullName evidence="4">Uncharacterized protein</fullName>
    </submittedName>
</protein>
<dbReference type="OrthoDB" id="6412219at2759"/>
<keyword evidence="5" id="KW-1185">Reference proteome</keyword>
<proteinExistence type="predicted"/>
<dbReference type="EnsemblMetazoa" id="AAEL021284-RB">
    <property type="protein sequence ID" value="AAEL021284-PB"/>
    <property type="gene ID" value="AAEL021284"/>
</dbReference>
<dbReference type="EnsemblMetazoa" id="AAEL021284-RA">
    <property type="protein sequence ID" value="AAEL021284-PA"/>
    <property type="gene ID" value="AAEL021284"/>
</dbReference>
<keyword evidence="3" id="KW-0812">Transmembrane</keyword>
<evidence type="ECO:0000256" key="2">
    <source>
        <dbReference type="SAM" id="MobiDB-lite"/>
    </source>
</evidence>
<feature type="compositionally biased region" description="Polar residues" evidence="2">
    <location>
        <begin position="227"/>
        <end position="239"/>
    </location>
</feature>
<dbReference type="EnsemblMetazoa" id="AAEL021284-RE">
    <property type="protein sequence ID" value="AAEL021284-PE"/>
    <property type="gene ID" value="AAEL021284"/>
</dbReference>
<dbReference type="EnsemblMetazoa" id="AAEL021284-RC">
    <property type="protein sequence ID" value="AAEL021284-PC"/>
    <property type="gene ID" value="AAEL021284"/>
</dbReference>
<feature type="region of interest" description="Disordered" evidence="2">
    <location>
        <begin position="360"/>
        <end position="405"/>
    </location>
</feature>
<feature type="region of interest" description="Disordered" evidence="2">
    <location>
        <begin position="424"/>
        <end position="459"/>
    </location>
</feature>
<dbReference type="Proteomes" id="UP000008820">
    <property type="component" value="Chromosome 3"/>
</dbReference>
<name>A0A6I8TZG0_AEDAE</name>
<feature type="transmembrane region" description="Helical" evidence="3">
    <location>
        <begin position="137"/>
        <end position="162"/>
    </location>
</feature>
<evidence type="ECO:0000313" key="4">
    <source>
        <dbReference type="EnsemblMetazoa" id="AAEL021284-PA"/>
    </source>
</evidence>
<reference evidence="4" key="2">
    <citation type="submission" date="2020-05" db="UniProtKB">
        <authorList>
            <consortium name="EnsemblMetazoa"/>
        </authorList>
    </citation>
    <scope>IDENTIFICATION</scope>
    <source>
        <strain evidence="4">LVP_AGWG</strain>
    </source>
</reference>
<accession>A0A6I8TZG0</accession>
<feature type="compositionally biased region" description="Low complexity" evidence="2">
    <location>
        <begin position="307"/>
        <end position="322"/>
    </location>
</feature>
<keyword evidence="1" id="KW-0175">Coiled coil</keyword>
<evidence type="ECO:0000313" key="5">
    <source>
        <dbReference type="Proteomes" id="UP000008820"/>
    </source>
</evidence>
<organism evidence="4 5">
    <name type="scientific">Aedes aegypti</name>
    <name type="common">Yellowfever mosquito</name>
    <name type="synonym">Culex aegypti</name>
    <dbReference type="NCBI Taxonomy" id="7159"/>
    <lineage>
        <taxon>Eukaryota</taxon>
        <taxon>Metazoa</taxon>
        <taxon>Ecdysozoa</taxon>
        <taxon>Arthropoda</taxon>
        <taxon>Hexapoda</taxon>
        <taxon>Insecta</taxon>
        <taxon>Pterygota</taxon>
        <taxon>Neoptera</taxon>
        <taxon>Endopterygota</taxon>
        <taxon>Diptera</taxon>
        <taxon>Nematocera</taxon>
        <taxon>Culicoidea</taxon>
        <taxon>Culicidae</taxon>
        <taxon>Culicinae</taxon>
        <taxon>Aedini</taxon>
        <taxon>Aedes</taxon>
        <taxon>Stegomyia</taxon>
    </lineage>
</organism>
<keyword evidence="3" id="KW-1133">Transmembrane helix</keyword>
<dbReference type="AlphaFoldDB" id="A0A6I8TZG0"/>
<feature type="compositionally biased region" description="Low complexity" evidence="2">
    <location>
        <begin position="264"/>
        <end position="280"/>
    </location>
</feature>
<dbReference type="InParanoid" id="A0A6I8TZG0"/>
<feature type="compositionally biased region" description="Low complexity" evidence="2">
    <location>
        <begin position="360"/>
        <end position="369"/>
    </location>
</feature>
<evidence type="ECO:0000256" key="3">
    <source>
        <dbReference type="SAM" id="Phobius"/>
    </source>
</evidence>
<evidence type="ECO:0000256" key="1">
    <source>
        <dbReference type="SAM" id="Coils"/>
    </source>
</evidence>
<sequence length="521" mass="58073">MMPSSSSSGYVASVNALDMFDKLGTSPFPTAPSATSALVPSSLPQFPIMPPSMGFPFDALNVSSSSVAIASPSQTPTVVTTVGTVSGTEDFVVLPGPEDVLLFNSSNGLYQQSVTLTARMYPIEATVAKSIWGLPTLIWGILIGTIVILIVILATLFFCCWLQPRTRKLLSSSYYTGSSVSHNSIVPKSQTSDSNQLVMPLSIGICPPQYSAPPPPTSNSGNSNSNQHQQNCTAATSTGIPCHPAGGSAGNTGGHHSKYGSSPQQYSHAYHQQQQQQQQFQHHHQCIHHQQQQQQQQQQYHAHHAQLQHQQHQQSSQYAHQQQTLQQYYNQQQQQYQQQQQQQQQQQHQHQQITQYIHPTQQQALQQQQQREHQIQQHHFHHQQQQQQQNQHRHQQQHHQQGQLVHHKSMWAINPLYASSGVINDGSTGGGGDGTDEDCGSTSYRTRSLPSWGKNKQRPLSNADDLEELYAKVNFSKKRRNRMRNDEAAIIALCRSRSQNLSALPMADQDAVVVYDERTAL</sequence>
<feature type="compositionally biased region" description="Low complexity" evidence="2">
    <location>
        <begin position="288"/>
        <end position="300"/>
    </location>
</feature>
<reference evidence="4 5" key="1">
    <citation type="submission" date="2017-06" db="EMBL/GenBank/DDBJ databases">
        <title>Aedes aegypti genome working group (AGWG) sequencing and assembly.</title>
        <authorList>
            <consortium name="Aedes aegypti Genome Working Group (AGWG)"/>
            <person name="Matthews B.J."/>
        </authorList>
    </citation>
    <scope>NUCLEOTIDE SEQUENCE [LARGE SCALE GENOMIC DNA]</scope>
    <source>
        <strain evidence="4 5">LVP_AGWG</strain>
    </source>
</reference>
<dbReference type="EnsemblMetazoa" id="AAEL021284-RD">
    <property type="protein sequence ID" value="AAEL021284-PD"/>
    <property type="gene ID" value="AAEL021284"/>
</dbReference>
<gene>
    <name evidence="4" type="primary">110679692</name>
</gene>